<dbReference type="KEGG" id="sins:PW252_01190"/>
<sequence>MKKRLIVCFIAVLFVSVAPIFPIQSSQVRLVHAETSKKKVLTKPHMSLGGSLTEEQKTETKRLLGDSQISEKQVISVTGKMVAEYTGSADSDAKIYSSAFIKPLEKGSGVRVEIVTPDKITMISAATYQNAAITSGVSDILIRIASVETVTGEGALAGVYALLEQAGIAVDKTTVQMSQDEISLIEKIKVETSLSDEEANKLIAELKKTITSNLVKKKAITDEWLQKRLDEICASYHVTCSDGLKAEIIAWLKSYSKTDIAKSTKTVKQLEQSILTTEWAEVLSTLDRVLNPDEILALEKMDYSDKKAYHAIIDAVYRELLTDIKEGRLDKVKLIYSQSFVIEQLLSNPSIKEKEALNYIRTLCYYFIAFEEDGKLSGALTRDKKPAWLIADTTKANFLYALNRYKNISQNPNLQEIVNRIALATGYAYEAFLYEDIQQEGEFIHLTIVCPCLDQKVKMSVVYNLKTGECILKDGKKTSKTKFYDFKKQYKVNLEDKYQKLVDDLKTYQLSDIDVAIFNASNIKQTVYNAYNEVVEQFYHFSQSSDALPNNYSYIPILDDITYPPGARQFKYALFDLNRDGIDELIISDGDNNHLAVYTYNKGAVLLKGVSGYRNHMQVFQDGKIVTYGSGGADVSGVTIYTLENADKGLVELHTLTREFNQSASQSRYIVGKYDSSTEIYHGQEEYLRQYGQYAPYLSIGPYTFIDSSLSAAILDLSIFRDISDRKVFEATSEEKVSVKDQKKTSNTEKKASPSFTNLTALTAADKQEIEELVLKGRAYNSEVFARNEKYIGTVPSAMTEPAIHYDTTDKYVTLSELTDAYNSYKAGTYNSDDILRIWKNIYDMEEIDASYKDQVGPIFGTTEYGLKYYKGDQTFVLNHGGFGYSNSFNVLQEGWEIEETYVDVPVAMTTLGETAATTPSYIVRVKLNNKQYKGGSGQSSKFYIENVRMVMDTKSDGSYLTWSTRQSKKIDEAIQAYGKKEGLAFQFDREPLLSSPGEYQIAVFTDSSDREPDIKTLFYFGMGTTYDYYFLSRYDAVGNSTIPTRYVFTIHGGKPVLLLNRQSDAGYQIPGTNTYIPTFTLVTDELQQEFSKIFSEE</sequence>
<reference evidence="1" key="1">
    <citation type="submission" date="2023-02" db="EMBL/GenBank/DDBJ databases">
        <title>Streptococcus sp. Genome Sequencing and Assembly.</title>
        <authorList>
            <person name="Shore S.M."/>
            <person name="Nicholson T.L."/>
        </authorList>
    </citation>
    <scope>NUCLEOTIDE SEQUENCE</scope>
    <source>
        <strain evidence="1">29887</strain>
    </source>
</reference>
<dbReference type="Pfam" id="PF06207">
    <property type="entry name" value="DUF1002"/>
    <property type="match status" value="1"/>
</dbReference>
<name>A0AA96VNK8_9STRE</name>
<gene>
    <name evidence="1" type="ORF">PW252_01190</name>
</gene>
<organism evidence="1">
    <name type="scientific">Streptococcus iners</name>
    <dbReference type="NCBI Taxonomy" id="3028084"/>
    <lineage>
        <taxon>Bacteria</taxon>
        <taxon>Bacillati</taxon>
        <taxon>Bacillota</taxon>
        <taxon>Bacilli</taxon>
        <taxon>Lactobacillales</taxon>
        <taxon>Streptococcaceae</taxon>
        <taxon>Streptococcus</taxon>
    </lineage>
</organism>
<dbReference type="EMBL" id="CP118735">
    <property type="protein sequence ID" value="WNY51308.1"/>
    <property type="molecule type" value="Genomic_DNA"/>
</dbReference>
<proteinExistence type="predicted"/>
<dbReference type="AlphaFoldDB" id="A0AA96VNK8"/>
<accession>A0AA96VNK8</accession>
<protein>
    <submittedName>
        <fullName evidence="1">DUF1002 domain-containing protein</fullName>
    </submittedName>
</protein>
<evidence type="ECO:0000313" key="1">
    <source>
        <dbReference type="EMBL" id="WNY51308.1"/>
    </source>
</evidence>
<dbReference type="RefSeq" id="WP_248049681.1">
    <property type="nucleotide sequence ID" value="NZ_CP118735.1"/>
</dbReference>
<dbReference type="InterPro" id="IPR009343">
    <property type="entry name" value="DUF1002"/>
</dbReference>